<dbReference type="EMBL" id="BMWC01000032">
    <property type="protein sequence ID" value="GGX37178.1"/>
    <property type="molecule type" value="Genomic_DNA"/>
</dbReference>
<evidence type="ECO:0000313" key="4">
    <source>
        <dbReference type="Proteomes" id="UP000617743"/>
    </source>
</evidence>
<dbReference type="PANTHER" id="PTHR35807">
    <property type="entry name" value="TRANSCRIPTIONAL REGULATOR REDD-RELATED"/>
    <property type="match status" value="1"/>
</dbReference>
<keyword evidence="1" id="KW-0902">Two-component regulatory system</keyword>
<dbReference type="InterPro" id="IPR051677">
    <property type="entry name" value="AfsR-DnrI-RedD_regulator"/>
</dbReference>
<dbReference type="InterPro" id="IPR011990">
    <property type="entry name" value="TPR-like_helical_dom_sf"/>
</dbReference>
<comment type="caution">
    <text evidence="3">The sequence shown here is derived from an EMBL/GenBank/DDBJ whole genome shotgun (WGS) entry which is preliminary data.</text>
</comment>
<dbReference type="Proteomes" id="UP000617743">
    <property type="component" value="Unassembled WGS sequence"/>
</dbReference>
<feature type="domain" description="Bacterial transcriptional activator" evidence="2">
    <location>
        <begin position="2"/>
        <end position="127"/>
    </location>
</feature>
<proteinExistence type="predicted"/>
<dbReference type="InterPro" id="IPR005158">
    <property type="entry name" value="BTAD"/>
</dbReference>
<organism evidence="3 4">
    <name type="scientific">Streptomyces lomondensis</name>
    <dbReference type="NCBI Taxonomy" id="68229"/>
    <lineage>
        <taxon>Bacteria</taxon>
        <taxon>Bacillati</taxon>
        <taxon>Actinomycetota</taxon>
        <taxon>Actinomycetes</taxon>
        <taxon>Kitasatosporales</taxon>
        <taxon>Streptomycetaceae</taxon>
        <taxon>Streptomyces</taxon>
    </lineage>
</organism>
<dbReference type="Pfam" id="PF03704">
    <property type="entry name" value="BTAD"/>
    <property type="match status" value="1"/>
</dbReference>
<accession>A0ABQ2XYK4</accession>
<dbReference type="SUPFAM" id="SSF48452">
    <property type="entry name" value="TPR-like"/>
    <property type="match status" value="1"/>
</dbReference>
<sequence>MAGLCLPSEMRAGLIAALRCELLPDWSEDWLVLERENWDQLRLHVLELLARRLQEEQCYVPALQTAQSAAAIDPVRETAHRIVMEVHIAEGNAASALKRYQAYKEFLLRELNISPSQQMAQLVQDLRPD</sequence>
<keyword evidence="4" id="KW-1185">Reference proteome</keyword>
<evidence type="ECO:0000313" key="3">
    <source>
        <dbReference type="EMBL" id="GGX37178.1"/>
    </source>
</evidence>
<dbReference type="RefSeq" id="WP_229906806.1">
    <property type="nucleotide sequence ID" value="NZ_BMWC01000032.1"/>
</dbReference>
<dbReference type="Gene3D" id="1.25.40.10">
    <property type="entry name" value="Tetratricopeptide repeat domain"/>
    <property type="match status" value="1"/>
</dbReference>
<evidence type="ECO:0000256" key="1">
    <source>
        <dbReference type="ARBA" id="ARBA00023012"/>
    </source>
</evidence>
<reference evidence="4" key="1">
    <citation type="journal article" date="2019" name="Int. J. Syst. Evol. Microbiol.">
        <title>The Global Catalogue of Microorganisms (GCM) 10K type strain sequencing project: providing services to taxonomists for standard genome sequencing and annotation.</title>
        <authorList>
            <consortium name="The Broad Institute Genomics Platform"/>
            <consortium name="The Broad Institute Genome Sequencing Center for Infectious Disease"/>
            <person name="Wu L."/>
            <person name="Ma J."/>
        </authorList>
    </citation>
    <scope>NUCLEOTIDE SEQUENCE [LARGE SCALE GENOMIC DNA]</scope>
    <source>
        <strain evidence="4">JCM 4866</strain>
    </source>
</reference>
<dbReference type="SMART" id="SM01043">
    <property type="entry name" value="BTAD"/>
    <property type="match status" value="1"/>
</dbReference>
<protein>
    <recommendedName>
        <fullName evidence="2">Bacterial transcriptional activator domain-containing protein</fullName>
    </recommendedName>
</protein>
<evidence type="ECO:0000259" key="2">
    <source>
        <dbReference type="SMART" id="SM01043"/>
    </source>
</evidence>
<gene>
    <name evidence="3" type="ORF">GCM10010383_78970</name>
</gene>
<name>A0ABQ2XYK4_9ACTN</name>